<keyword evidence="5" id="KW-1185">Reference proteome</keyword>
<protein>
    <recommendedName>
        <fullName evidence="3">DUF6534 domain-containing protein</fullName>
    </recommendedName>
</protein>
<feature type="transmembrane region" description="Helical" evidence="2">
    <location>
        <begin position="6"/>
        <end position="27"/>
    </location>
</feature>
<dbReference type="Proteomes" id="UP000518752">
    <property type="component" value="Unassembled WGS sequence"/>
</dbReference>
<feature type="transmembrane region" description="Helical" evidence="2">
    <location>
        <begin position="90"/>
        <end position="112"/>
    </location>
</feature>
<feature type="domain" description="DUF6534" evidence="3">
    <location>
        <begin position="163"/>
        <end position="251"/>
    </location>
</feature>
<keyword evidence="2" id="KW-1133">Transmembrane helix</keyword>
<organism evidence="4 5">
    <name type="scientific">Collybiopsis confluens</name>
    <dbReference type="NCBI Taxonomy" id="2823264"/>
    <lineage>
        <taxon>Eukaryota</taxon>
        <taxon>Fungi</taxon>
        <taxon>Dikarya</taxon>
        <taxon>Basidiomycota</taxon>
        <taxon>Agaricomycotina</taxon>
        <taxon>Agaricomycetes</taxon>
        <taxon>Agaricomycetidae</taxon>
        <taxon>Agaricales</taxon>
        <taxon>Marasmiineae</taxon>
        <taxon>Omphalotaceae</taxon>
        <taxon>Collybiopsis</taxon>
    </lineage>
</organism>
<evidence type="ECO:0000313" key="5">
    <source>
        <dbReference type="Proteomes" id="UP000518752"/>
    </source>
</evidence>
<reference evidence="4 5" key="1">
    <citation type="journal article" date="2020" name="ISME J.">
        <title>Uncovering the hidden diversity of litter-decomposition mechanisms in mushroom-forming fungi.</title>
        <authorList>
            <person name="Floudas D."/>
            <person name="Bentzer J."/>
            <person name="Ahren D."/>
            <person name="Johansson T."/>
            <person name="Persson P."/>
            <person name="Tunlid A."/>
        </authorList>
    </citation>
    <scope>NUCLEOTIDE SEQUENCE [LARGE SCALE GENOMIC DNA]</scope>
    <source>
        <strain evidence="4 5">CBS 406.79</strain>
    </source>
</reference>
<dbReference type="AlphaFoldDB" id="A0A8H5CRH7"/>
<dbReference type="Pfam" id="PF20152">
    <property type="entry name" value="DUF6534"/>
    <property type="match status" value="1"/>
</dbReference>
<feature type="transmembrane region" description="Helical" evidence="2">
    <location>
        <begin position="119"/>
        <end position="139"/>
    </location>
</feature>
<dbReference type="EMBL" id="JAACJN010000368">
    <property type="protein sequence ID" value="KAF5345728.1"/>
    <property type="molecule type" value="Genomic_DNA"/>
</dbReference>
<keyword evidence="2" id="KW-0472">Membrane</keyword>
<dbReference type="PANTHER" id="PTHR40465:SF1">
    <property type="entry name" value="DUF6534 DOMAIN-CONTAINING PROTEIN"/>
    <property type="match status" value="1"/>
</dbReference>
<feature type="transmembrane region" description="Helical" evidence="2">
    <location>
        <begin position="151"/>
        <end position="177"/>
    </location>
</feature>
<feature type="region of interest" description="Disordered" evidence="1">
    <location>
        <begin position="273"/>
        <end position="306"/>
    </location>
</feature>
<sequence>MSSVDIVSLAGPLLVGVILEWGLLGALTVQLYNFSTDSSLQEKFRTKLFVCIIYALSLTHSVISFTWAWKFLVVGWGDPLAFLIIPWQESVHTILTGVMATIEHCFFCWRLWALKRESTVVRCVVVLVLMLGISMYGAIVSEPVDIEKEDAFVKVALAWLSGSFTADIIVAISMILVLKSASSNAHSARTQHIIQKLMIRTVETGSITAIAALVVLILFQQFHSTYIYMAVAFLLCNLYSNVILANINGRKTLTSDPKPGYTMSLGLGFTNRTSTVRGSRSHELAFRRPPGTDMDENRGGNDDSDALKSVLTDSERVV</sequence>
<evidence type="ECO:0000256" key="2">
    <source>
        <dbReference type="SAM" id="Phobius"/>
    </source>
</evidence>
<name>A0A8H5CRH7_9AGAR</name>
<feature type="transmembrane region" description="Helical" evidence="2">
    <location>
        <begin position="225"/>
        <end position="244"/>
    </location>
</feature>
<dbReference type="PANTHER" id="PTHR40465">
    <property type="entry name" value="CHROMOSOME 1, WHOLE GENOME SHOTGUN SEQUENCE"/>
    <property type="match status" value="1"/>
</dbReference>
<proteinExistence type="predicted"/>
<evidence type="ECO:0000313" key="4">
    <source>
        <dbReference type="EMBL" id="KAF5345728.1"/>
    </source>
</evidence>
<dbReference type="OrthoDB" id="3223377at2759"/>
<evidence type="ECO:0000259" key="3">
    <source>
        <dbReference type="Pfam" id="PF20152"/>
    </source>
</evidence>
<keyword evidence="2" id="KW-0812">Transmembrane</keyword>
<feature type="transmembrane region" description="Helical" evidence="2">
    <location>
        <begin position="197"/>
        <end position="219"/>
    </location>
</feature>
<comment type="caution">
    <text evidence="4">The sequence shown here is derived from an EMBL/GenBank/DDBJ whole genome shotgun (WGS) entry which is preliminary data.</text>
</comment>
<accession>A0A8H5CRH7</accession>
<dbReference type="InterPro" id="IPR045339">
    <property type="entry name" value="DUF6534"/>
</dbReference>
<gene>
    <name evidence="4" type="ORF">D9757_013306</name>
</gene>
<evidence type="ECO:0000256" key="1">
    <source>
        <dbReference type="SAM" id="MobiDB-lite"/>
    </source>
</evidence>
<feature type="transmembrane region" description="Helical" evidence="2">
    <location>
        <begin position="48"/>
        <end position="70"/>
    </location>
</feature>